<keyword evidence="2" id="KW-1185">Reference proteome</keyword>
<evidence type="ECO:0000313" key="1">
    <source>
        <dbReference type="EMBL" id="KAJ8012940.1"/>
    </source>
</evidence>
<evidence type="ECO:0000313" key="2">
    <source>
        <dbReference type="Proteomes" id="UP001157502"/>
    </source>
</evidence>
<organism evidence="1 2">
    <name type="scientific">Dallia pectoralis</name>
    <name type="common">Alaska blackfish</name>
    <dbReference type="NCBI Taxonomy" id="75939"/>
    <lineage>
        <taxon>Eukaryota</taxon>
        <taxon>Metazoa</taxon>
        <taxon>Chordata</taxon>
        <taxon>Craniata</taxon>
        <taxon>Vertebrata</taxon>
        <taxon>Euteleostomi</taxon>
        <taxon>Actinopterygii</taxon>
        <taxon>Neopterygii</taxon>
        <taxon>Teleostei</taxon>
        <taxon>Protacanthopterygii</taxon>
        <taxon>Esociformes</taxon>
        <taxon>Umbridae</taxon>
        <taxon>Dallia</taxon>
    </lineage>
</organism>
<name>A0ACC2HB59_DALPE</name>
<protein>
    <submittedName>
        <fullName evidence="1">Uncharacterized protein</fullName>
    </submittedName>
</protein>
<reference evidence="1" key="1">
    <citation type="submission" date="2021-05" db="EMBL/GenBank/DDBJ databases">
        <authorList>
            <person name="Pan Q."/>
            <person name="Jouanno E."/>
            <person name="Zahm M."/>
            <person name="Klopp C."/>
            <person name="Cabau C."/>
            <person name="Louis A."/>
            <person name="Berthelot C."/>
            <person name="Parey E."/>
            <person name="Roest Crollius H."/>
            <person name="Montfort J."/>
            <person name="Robinson-Rechavi M."/>
            <person name="Bouchez O."/>
            <person name="Lampietro C."/>
            <person name="Lopez Roques C."/>
            <person name="Donnadieu C."/>
            <person name="Postlethwait J."/>
            <person name="Bobe J."/>
            <person name="Dillon D."/>
            <person name="Chandos A."/>
            <person name="von Hippel F."/>
            <person name="Guiguen Y."/>
        </authorList>
    </citation>
    <scope>NUCLEOTIDE SEQUENCE</scope>
    <source>
        <strain evidence="1">YG-Jan2019</strain>
    </source>
</reference>
<gene>
    <name evidence="1" type="ORF">DPEC_G00048100</name>
</gene>
<dbReference type="EMBL" id="CM055731">
    <property type="protein sequence ID" value="KAJ8012940.1"/>
    <property type="molecule type" value="Genomic_DNA"/>
</dbReference>
<accession>A0ACC2HB59</accession>
<sequence length="3964" mass="445486">MWFRNFLGKIFFRTISTFDQCHRCDRNGTQILFRLRTWAQKERFEEEYRVELSSMEATNILPILKKRLAFLSGGKDRRSGLILTIPLCTEQTSMEELSSTLDYLLGIPSDKCKARGFTVIVDGRKSQWNIVKTVVLMLQNVIPAEVSLVCVVKPDEFWDKKVTHFCFWKEKDRLGFEVILVSANKLTRYIEPCQLTDEFGGSLVYDHMDWVNKRLVFEKFTKESTSLLDELVVINESEKSNQLDKERPPDCNFLPSLDPETVLQTGHELLSELQQRRFNGSEGGGGAWSPMDDELLAQPQVMKLLDSLREQYTKYQEVCRQRSKRSQLEEIQTKVMQVVNWLEGPGTEQLLTQWGIGDSIRASQVLQQKHEEIESQHSEWFAVYVELNQQIAALLSAGDEEDLVELKGLQQQLSDVCYRQASQLESRQNVLQSAHEFHSTAQDLSQQLDGLLGMLCADVTPVDGAAIQQTLKHLEEKLKSVDGALAGLREKGQVLMDQLTNQTTWTYGKDVPIENKENIDHIQGVMEDMQLRKQRCEDMVDVRRLKMLQMVQLFKCEEDASQAVEWLGELLDALLKTHIRLGDDSQETKVLLEKHKKFVDVAQSTYDYGRQLLQATVVLCQSLRCTTRSSGDTLPRLNRVWKQFTVTSEERVHRLETACSFHTAVEKLLVQTSPDQGHLSVEVEQETYEEVDLVGKALLDRLTVPVIFPDGSEQYFGSPGDMASSAEHIRDKMKLVEDRKLTLHEEDEEEEDIEQQQEEQQGQQLQEVEQLQYEQMHDQDEEQQDETLKNFYRDLKPPDTEAEAEKYFQDPGRRGKSVLEEVRTAEVMSNEDTTRGQHAATTTTISTIAVQAGDSQIIVTLLKCGALVQLQLTQANPNLLEIGSNQDETSKLMDEHEQLLVKLKKQESGVGALLKEADRMAEDKENEGEVFEAMADSLSDAWRTLISLLEKRQSLLRLASEFFDRALEFAIKIDEAEEFQSKGQDVADAACLKELLLNQSAMKRGLLEKSMLVLNKSRNLLDFLREFQTEEALQWSKSFRGVHTSCGRVENLMEILQDRRRQVDQHMKQQLIDLEMVLNIYQWDRQEQEVTQWFKNNADLYFKKDHLGSTLTENEQLLKEYKEFEEKAKVWSLLVDKLLSEASELPAGGQQRRSVAETVNVPERSVALRALQEHVWNLMTGRLAQLQESNGFFSSTNKAFEIMGTVESKLKSLKTESLRLPELAKKHEEFLRSIKESATYPLQKGQLILQKVDPQSTQVEGVKRMLGYVRDRVEALSRECQAHRILAAKRLQLVSNCEDVIDKISIWIKKCNDVLSSNTEPGSLLSQSEDMLNKHLELSSQTQETANEAEVMTELIKDLNTLEGPEATEFSNKASLLTEELKTVTRNIKSRVENIQSYVGFLRIAEELAEQMKSLHERYKRRPEEEENEENEESGVTSKDISEDKWQSMLERFLTMQDLGNRYIKSSNMVSENLHLNVRAAVSVVEKTIEKLNKNKRDLSDLWTSWQLHVSQMKSVKKQWKKFKEQLKKTVQDLKSVEEVLVPTSKVDLGSDLQTLSELLENFNQAKPEFLQLNAEVEYMVKTSELLALKGIPVKEKNEKVTEILHLHQKMKDKINEYETVLNMAVKFHQLYEELDKLLMMDPVTGFSETSQAKIQLTQHQDRQSHVRHLSRLAISLAGDISNAVQNSPSSGFSVWRLQKRLQKLERGCVNWTAEANRCEESLTSNVHYCVFKEEITELRESFKDLKKKFNNLKFNYMKKNDKSRNLKAVKNQIQQIEIHVEKLQILQKRIQAFTVKVTTSAEKHLIGSSPREIEDALNELQRQMGDFDKTVEEYRQNLDMSVKLQLAMEEYQFWCDEASATIVRVGKYSSQCKTKEAVSVLYKQFEKFVWPTVPQQEERISQITQLAVRLHGAEEGKKYMEKTVTKHNETVESIKELCNGLMDLEAKLQTGALKPEPEIKEPDNVIQEEQQQTNQQLQNQEAEKVEIYFHESLDVQSELKESGHTPELTMGGDGKQIPIKMLEKTRSRTPQISKPKNEPDKLTPEHHNKVFAESSQQAYSETSKMETITSRSRVERKEQLSSSFYCTHTFNLPCSPLERNRKVQALHQAEMECLGTPPPHIPPPVFASGPSFSDIQREFQKKERQSLAHRHIPVFHGFNTEQGGFLPQETSNSLPPAGRLTEGNLQRHNLMSEESLSNDEYECTSPDDISLPPLSETPESNIVQSEHDVDLDGFCRSSMSHTVHVNQYSHQFHTAHNNENNNSQRINEQTENNPSPMGGLNTKFRAESSSFVHSPLTVPAPSLVSNTLSSIMKNKGLQTLSNPNLLNIQTASPLGFKDCHQTVYTVHESSFTKTHDPDGPLVTGYSATASSPATTTARAVNTHATPSSLNKVTRRNQGQDPDLGRSTAVREEIRLPVTSRVVGSAPAGQGPPHFSKLLSSSTVMEGSPVTLEVEVTGFPEPTLTWFKNGELLTNDENLKLSQKEGKHALFIQRVTEADAGLVPSTMSTQAPTFTQPLQSVVALEGSAATFEAQVSGTPVPEVSWFRDGQVLSAAALPGAQISFSDGRAVLMIPAVTAAHSGRFSVRATNGAGQATSTAELLVTAETAPPNFIQRLQSLTVRQGSQVRLDVRVTGIPTPVVKFYREGAEIQSSADFQIVREGDRYSLLIAEAFPEDSGTYSVNASNSSGRATSTSELLVQGEEAVPSKKTKTVMSASQMTSTQSCQTRVESRSMEAHFESSSMQMRVEGGLASHLAHKTPPRVPPKPTSTSKSPTPSSAAKVAGGRHQSPSPVRHVKAPTPAPVRPVSPTSRLSVSPIRPVRSPLTTHKQVAHGPDVLPPWKHGDLLEGSSSYSSSMTSSATHAQTSMSATQVHMEQHWEGSYGMQRSGSAVSGAAVKQEALHEMDDKVSAVATVVAAVDHARGRKSDVLTAEPVPEPGPLITPSTEPQISSSTSTTVVLMSTAREQVEGGKKAEAKATVVAAVDLARVRKSMHAEGVHAEEETSDSDFKRQTMLATTGQHVAMKTEAVHMPPVKVPMMPPTAIQMTFDEQSVHVDQMQRRTETSIAHKDTAFAPYQLLHVDAAIPATQITPVERALPPSPIPHFTVSKITVPKPDHSYEVVETAAVPSPMEEPTVPPTLVAALKNMTVTEGESVTLECQITGQPSPGIMWFREDYRIESSIDFQITYESGWARLVIREAFVEDSGRFTCTATSEAGTISTSCYLHVQVSEEIESREEVTTVSEHEQEITAEQQLTVEAKEETMSEVSAAAETGEAAPFFVKKPTVQKLVEGGGVVFECQIGGSPKPHIIWKKSGVPLTTGYRYKVHYTKESGVCKLEISMTFADDAGEYSIVAKNPLGEASASASLLEEGEYEEYMKKHEVTYKTEVTAVVQQTTVIGATTTAELEINVIEERIIHEIEVRIMQITYQQIVTEDREEMMTCADHEAVQSAFSTPVKNYKIMEGMGVTFHCKMAGTPLPKIAWYKDGKRIHHGGRYQMECLQDGRASLRLPVVLPEDEGVYTALSSNIKGNSVSSGKLYVVPTAGTPRYTPEPQAMQRIRSESPRSLSRSPGRSTSRSPGRSPARRLDETDESQLERLYKPVFVLKPHAFRCGEGQTARFDLKVVGRPMPDTFWFHNGQQVVNDYTHKIVVKEDGTQSLIVVPAMPHDSGEWTVVAQNRAGRSSVSTTLTVDAKETLVRPQFIEKLKNISVKKGTLVELAVKAIGNPLPDIVWLKNSDIISPIKHPNIKIEGTKGEAKFKIPQTGIYKAKDIAAPELEHLHHRYGQEQWEEDDLYDKDRQQKPQFKKKLTSVRLKHSGPVHFECRLTPIGDPTMGVEWLHDGKPLAAANRLRMVNEFGYCSLDYEVAYARDSGVITCRATNKFGADQSSATLIVKEEKSMVEETQLPEGRRGIHRIDEMERIAHEGGPSGVTADDWLRKQNLKLSFFLRMQVCWKVIQQGSVAE</sequence>
<comment type="caution">
    <text evidence="1">The sequence shown here is derived from an EMBL/GenBank/DDBJ whole genome shotgun (WGS) entry which is preliminary data.</text>
</comment>
<proteinExistence type="predicted"/>
<dbReference type="Proteomes" id="UP001157502">
    <property type="component" value="Chromosome 4"/>
</dbReference>